<accession>A0A5K3FYH5</accession>
<reference evidence="1" key="1">
    <citation type="submission" date="2019-11" db="UniProtKB">
        <authorList>
            <consortium name="WormBaseParasite"/>
        </authorList>
    </citation>
    <scope>IDENTIFICATION</scope>
</reference>
<protein>
    <submittedName>
        <fullName evidence="1">Uncharacterized protein</fullName>
    </submittedName>
</protein>
<dbReference type="AlphaFoldDB" id="A0A5K3FYH5"/>
<name>A0A5K3FYH5_MESCO</name>
<dbReference type="WBParaSite" id="MCU_011199-RA">
    <property type="protein sequence ID" value="MCU_011199-RA"/>
    <property type="gene ID" value="MCU_011199"/>
</dbReference>
<organism evidence="1">
    <name type="scientific">Mesocestoides corti</name>
    <name type="common">Flatworm</name>
    <dbReference type="NCBI Taxonomy" id="53468"/>
    <lineage>
        <taxon>Eukaryota</taxon>
        <taxon>Metazoa</taxon>
        <taxon>Spiralia</taxon>
        <taxon>Lophotrochozoa</taxon>
        <taxon>Platyhelminthes</taxon>
        <taxon>Cestoda</taxon>
        <taxon>Eucestoda</taxon>
        <taxon>Cyclophyllidea</taxon>
        <taxon>Mesocestoididae</taxon>
        <taxon>Mesocestoides</taxon>
    </lineage>
</organism>
<sequence>MQMQIQCRFTGITDDASMIMGLWTVSGCGIDVGNLCIHKRNAAALTHIPEVEVDAGSTRDSKGYRPASLWLGQITKQPCGHLE</sequence>
<evidence type="ECO:0000313" key="1">
    <source>
        <dbReference type="WBParaSite" id="MCU_011199-RA"/>
    </source>
</evidence>
<proteinExistence type="predicted"/>